<dbReference type="CDD" id="cd02440">
    <property type="entry name" value="AdoMet_MTases"/>
    <property type="match status" value="1"/>
</dbReference>
<evidence type="ECO:0008006" key="5">
    <source>
        <dbReference type="Google" id="ProtNLM"/>
    </source>
</evidence>
<evidence type="ECO:0000313" key="3">
    <source>
        <dbReference type="EMBL" id="KAI1852941.1"/>
    </source>
</evidence>
<feature type="compositionally biased region" description="Basic and acidic residues" evidence="2">
    <location>
        <begin position="8"/>
        <end position="17"/>
    </location>
</feature>
<evidence type="ECO:0000256" key="2">
    <source>
        <dbReference type="SAM" id="MobiDB-lite"/>
    </source>
</evidence>
<dbReference type="PANTHER" id="PTHR43591">
    <property type="entry name" value="METHYLTRANSFERASE"/>
    <property type="match status" value="1"/>
</dbReference>
<dbReference type="Gene3D" id="3.40.50.150">
    <property type="entry name" value="Vaccinia Virus protein VP39"/>
    <property type="match status" value="1"/>
</dbReference>
<sequence length="423" mass="48199">MAYPQQHLKPEKRPMDDEHSDFDSTLPERPENFHGSMPRLWNPMHQFVTYPTGVSVPVEHQFNFNDHHDLPIPQQQPPANDTAYVYPSELIGHPGTFLPERNAFSTPTPEFTIPGSQRTPSGSTVVEPSVVYDETGRSYQAFREGKYFLPNDGDEQDRLDFQYEGFSILMDRKLFLAPLTRVPEHVIDVATGTGIWAVDFAKAFPYTHVVGTDLSAIQPTNKPDNCEFFKEDSEEPWVYDFKFDYVHLRMVFTCFDNPKRIIENAYHHMKPGAWIEFQDGSAEISSFSETFEGTALQQWGVGLINGAAAMGRDIQKGKKWRQWLIEAGFVDVEEHPVQFPVSGWPDDPKFKLAGSYMARNISDNLKGLSWKMLGGMGMAPDEIESFLERVKVDVLTRSLKAYLHFFVVYGRKPFDGEVVPASQ</sequence>
<evidence type="ECO:0000313" key="4">
    <source>
        <dbReference type="Proteomes" id="UP000829685"/>
    </source>
</evidence>
<organism evidence="3 4">
    <name type="scientific">Neoarthrinium moseri</name>
    <dbReference type="NCBI Taxonomy" id="1658444"/>
    <lineage>
        <taxon>Eukaryota</taxon>
        <taxon>Fungi</taxon>
        <taxon>Dikarya</taxon>
        <taxon>Ascomycota</taxon>
        <taxon>Pezizomycotina</taxon>
        <taxon>Sordariomycetes</taxon>
        <taxon>Xylariomycetidae</taxon>
        <taxon>Amphisphaeriales</taxon>
        <taxon>Apiosporaceae</taxon>
        <taxon>Neoarthrinium</taxon>
    </lineage>
</organism>
<accession>A0A9Q0AI56</accession>
<evidence type="ECO:0000256" key="1">
    <source>
        <dbReference type="ARBA" id="ARBA00038158"/>
    </source>
</evidence>
<dbReference type="AlphaFoldDB" id="A0A9Q0AI56"/>
<dbReference type="SUPFAM" id="SSF53335">
    <property type="entry name" value="S-adenosyl-L-methionine-dependent methyltransferases"/>
    <property type="match status" value="1"/>
</dbReference>
<dbReference type="PANTHER" id="PTHR43591:SF102">
    <property type="entry name" value="S-ADENOSYL-L-METHIONINE-DEPENDENT METHYLTRANSFERASE"/>
    <property type="match status" value="1"/>
</dbReference>
<gene>
    <name evidence="3" type="ORF">JX265_012969</name>
</gene>
<dbReference type="Proteomes" id="UP000829685">
    <property type="component" value="Unassembled WGS sequence"/>
</dbReference>
<keyword evidence="4" id="KW-1185">Reference proteome</keyword>
<comment type="similarity">
    <text evidence="1">Belongs to the methyltransferase superfamily. LaeA methyltransferase family.</text>
</comment>
<dbReference type="OrthoDB" id="2013972at2759"/>
<dbReference type="InterPro" id="IPR029063">
    <property type="entry name" value="SAM-dependent_MTases_sf"/>
</dbReference>
<protein>
    <recommendedName>
        <fullName evidence="5">S-adenosyl-L-methionine-dependent methyltransferase</fullName>
    </recommendedName>
</protein>
<feature type="region of interest" description="Disordered" evidence="2">
    <location>
        <begin position="1"/>
        <end position="35"/>
    </location>
</feature>
<dbReference type="Pfam" id="PF13489">
    <property type="entry name" value="Methyltransf_23"/>
    <property type="match status" value="1"/>
</dbReference>
<dbReference type="EMBL" id="JAFIMR010000060">
    <property type="protein sequence ID" value="KAI1852941.1"/>
    <property type="molecule type" value="Genomic_DNA"/>
</dbReference>
<proteinExistence type="inferred from homology"/>
<reference evidence="3" key="1">
    <citation type="submission" date="2021-03" db="EMBL/GenBank/DDBJ databases">
        <title>Revisited historic fungal species revealed as producer of novel bioactive compounds through whole genome sequencing and comparative genomics.</title>
        <authorList>
            <person name="Vignolle G.A."/>
            <person name="Hochenegger N."/>
            <person name="Mach R.L."/>
            <person name="Mach-Aigner A.R."/>
            <person name="Javad Rahimi M."/>
            <person name="Salim K.A."/>
            <person name="Chan C.M."/>
            <person name="Lim L.B.L."/>
            <person name="Cai F."/>
            <person name="Druzhinina I.S."/>
            <person name="U'Ren J.M."/>
            <person name="Derntl C."/>
        </authorList>
    </citation>
    <scope>NUCLEOTIDE SEQUENCE</scope>
    <source>
        <strain evidence="3">TUCIM 5799</strain>
    </source>
</reference>
<dbReference type="GO" id="GO:0008168">
    <property type="term" value="F:methyltransferase activity"/>
    <property type="evidence" value="ECO:0007669"/>
    <property type="project" value="TreeGrafter"/>
</dbReference>
<comment type="caution">
    <text evidence="3">The sequence shown here is derived from an EMBL/GenBank/DDBJ whole genome shotgun (WGS) entry which is preliminary data.</text>
</comment>
<name>A0A9Q0AI56_9PEZI</name>